<comment type="subcellular location">
    <subcellularLocation>
        <location evidence="3">Cytoplasm</location>
    </subcellularLocation>
</comment>
<dbReference type="PANTHER" id="PTHR13312:SF3">
    <property type="entry name" value="OVARIAN TUMOR DOMAIN-CONTAINING DEUBIQUITINATING ENZYME 3"/>
    <property type="match status" value="1"/>
</dbReference>
<dbReference type="GO" id="GO:0005829">
    <property type="term" value="C:cytosol"/>
    <property type="evidence" value="ECO:0007669"/>
    <property type="project" value="TreeGrafter"/>
</dbReference>
<evidence type="ECO:0000256" key="4">
    <source>
        <dbReference type="SAM" id="MobiDB-lite"/>
    </source>
</evidence>
<dbReference type="SUPFAM" id="SSF54001">
    <property type="entry name" value="Cysteine proteinases"/>
    <property type="match status" value="1"/>
</dbReference>
<feature type="region of interest" description="Disordered" evidence="4">
    <location>
        <begin position="251"/>
        <end position="276"/>
    </location>
</feature>
<proteinExistence type="predicted"/>
<keyword evidence="3" id="KW-0963">Cytoplasm</keyword>
<keyword evidence="3" id="KW-0645">Protease</keyword>
<dbReference type="GO" id="GO:0036503">
    <property type="term" value="P:ERAD pathway"/>
    <property type="evidence" value="ECO:0007669"/>
    <property type="project" value="TreeGrafter"/>
</dbReference>
<reference evidence="6" key="1">
    <citation type="submission" date="2023-07" db="EMBL/GenBank/DDBJ databases">
        <title>draft genome sequence of fig (Ficus carica).</title>
        <authorList>
            <person name="Takahashi T."/>
            <person name="Nishimura K."/>
        </authorList>
    </citation>
    <scope>NUCLEOTIDE SEQUENCE</scope>
</reference>
<protein>
    <recommendedName>
        <fullName evidence="3">Ubiquitin thioesterase OTU</fullName>
        <ecNumber evidence="3">3.4.19.12</ecNumber>
    </recommendedName>
</protein>
<keyword evidence="2 3" id="KW-0378">Hydrolase</keyword>
<dbReference type="Pfam" id="PF02338">
    <property type="entry name" value="OTU"/>
    <property type="match status" value="1"/>
</dbReference>
<evidence type="ECO:0000259" key="5">
    <source>
        <dbReference type="PROSITE" id="PS50802"/>
    </source>
</evidence>
<organism evidence="6 7">
    <name type="scientific">Ficus carica</name>
    <name type="common">Common fig</name>
    <dbReference type="NCBI Taxonomy" id="3494"/>
    <lineage>
        <taxon>Eukaryota</taxon>
        <taxon>Viridiplantae</taxon>
        <taxon>Streptophyta</taxon>
        <taxon>Embryophyta</taxon>
        <taxon>Tracheophyta</taxon>
        <taxon>Spermatophyta</taxon>
        <taxon>Magnoliopsida</taxon>
        <taxon>eudicotyledons</taxon>
        <taxon>Gunneridae</taxon>
        <taxon>Pentapetalae</taxon>
        <taxon>rosids</taxon>
        <taxon>fabids</taxon>
        <taxon>Rosales</taxon>
        <taxon>Moraceae</taxon>
        <taxon>Ficeae</taxon>
        <taxon>Ficus</taxon>
    </lineage>
</organism>
<comment type="caution">
    <text evidence="6">The sequence shown here is derived from an EMBL/GenBank/DDBJ whole genome shotgun (WGS) entry which is preliminary data.</text>
</comment>
<keyword evidence="3" id="KW-0788">Thiol protease</keyword>
<dbReference type="GO" id="GO:0004843">
    <property type="term" value="F:cysteine-type deubiquitinase activity"/>
    <property type="evidence" value="ECO:0007669"/>
    <property type="project" value="UniProtKB-UniRule"/>
</dbReference>
<name>A0AA88D9A6_FICCA</name>
<dbReference type="PANTHER" id="PTHR13312">
    <property type="entry name" value="HIV-INDUCED PROTEIN-7-LIKE PROTEASE"/>
    <property type="match status" value="1"/>
</dbReference>
<dbReference type="Gene3D" id="3.90.70.80">
    <property type="match status" value="1"/>
</dbReference>
<dbReference type="AlphaFoldDB" id="A0AA88D9A6"/>
<dbReference type="EMBL" id="BTGU01000026">
    <property type="protein sequence ID" value="GMN47861.1"/>
    <property type="molecule type" value="Genomic_DNA"/>
</dbReference>
<dbReference type="GO" id="GO:0016579">
    <property type="term" value="P:protein deubiquitination"/>
    <property type="evidence" value="ECO:0007669"/>
    <property type="project" value="TreeGrafter"/>
</dbReference>
<keyword evidence="3" id="KW-0833">Ubl conjugation pathway</keyword>
<evidence type="ECO:0000256" key="1">
    <source>
        <dbReference type="ARBA" id="ARBA00000707"/>
    </source>
</evidence>
<dbReference type="InterPro" id="IPR003323">
    <property type="entry name" value="OTU_dom"/>
</dbReference>
<dbReference type="GO" id="GO:0005634">
    <property type="term" value="C:nucleus"/>
    <property type="evidence" value="ECO:0007669"/>
    <property type="project" value="TreeGrafter"/>
</dbReference>
<evidence type="ECO:0000256" key="2">
    <source>
        <dbReference type="ARBA" id="ARBA00022801"/>
    </source>
</evidence>
<dbReference type="InterPro" id="IPR038765">
    <property type="entry name" value="Papain-like_cys_pep_sf"/>
</dbReference>
<evidence type="ECO:0000313" key="6">
    <source>
        <dbReference type="EMBL" id="GMN47861.1"/>
    </source>
</evidence>
<evidence type="ECO:0000313" key="7">
    <source>
        <dbReference type="Proteomes" id="UP001187192"/>
    </source>
</evidence>
<evidence type="ECO:0000256" key="3">
    <source>
        <dbReference type="RuleBase" id="RU367104"/>
    </source>
</evidence>
<keyword evidence="7" id="KW-1185">Reference proteome</keyword>
<sequence>MQEAVLDQLKNGTAQFELVSVPVRSISIPNSHSCPPPFFGDYSHRFFARIGPSIRSGGSPATKKIEHYSVQRVTGDGRCLFRALFLGMVAAYVMNGYCPMDCFLFFIDNFQIGTITNQVARGSFKQYSILSLNLVAMTVCLENLEKENMKIYIFVVKGMAFNKGISLGPRQEREDADELRMAVKEVICDNDKERRQYEAALVAITVEESLKRYCQRIGRPDFWGGESELLVLSKLCRQPIFVYIPEHESRRGIPNGTTSRTKDGDDQRWQQSRRWQ</sequence>
<comment type="catalytic activity">
    <reaction evidence="1 3">
        <text>Thiol-dependent hydrolysis of ester, thioester, amide, peptide and isopeptide bonds formed by the C-terminal Gly of ubiquitin (a 76-residue protein attached to proteins as an intracellular targeting signal).</text>
        <dbReference type="EC" id="3.4.19.12"/>
    </reaction>
</comment>
<dbReference type="GO" id="GO:0030968">
    <property type="term" value="P:endoplasmic reticulum unfolded protein response"/>
    <property type="evidence" value="ECO:0007669"/>
    <property type="project" value="TreeGrafter"/>
</dbReference>
<feature type="domain" description="OTU" evidence="5">
    <location>
        <begin position="68"/>
        <end position="276"/>
    </location>
</feature>
<dbReference type="Proteomes" id="UP001187192">
    <property type="component" value="Unassembled WGS sequence"/>
</dbReference>
<comment type="function">
    <text evidence="3">Hydrolase that can remove conjugated ubiquitin from proteins and may therefore play an important regulatory role at the level of protein turnover by preventing degradation.</text>
</comment>
<accession>A0AA88D9A6</accession>
<dbReference type="EC" id="3.4.19.12" evidence="3"/>
<dbReference type="PROSITE" id="PS50802">
    <property type="entry name" value="OTU"/>
    <property type="match status" value="1"/>
</dbReference>
<gene>
    <name evidence="6" type="ORF">TIFTF001_017044</name>
</gene>